<evidence type="ECO:0000256" key="9">
    <source>
        <dbReference type="SAM" id="MobiDB-lite"/>
    </source>
</evidence>
<keyword evidence="4" id="KW-0690">Ribosome biogenesis</keyword>
<dbReference type="InterPro" id="IPR038664">
    <property type="entry name" value="Gar1/Naf1_Cbf5-bd_sf"/>
</dbReference>
<dbReference type="GO" id="GO:0003723">
    <property type="term" value="F:RNA binding"/>
    <property type="evidence" value="ECO:0007669"/>
    <property type="project" value="UniProtKB-KW"/>
</dbReference>
<keyword evidence="7" id="KW-0694">RNA-binding</keyword>
<dbReference type="InParanoid" id="A0A1D3D6B7"/>
<evidence type="ECO:0000256" key="3">
    <source>
        <dbReference type="ARBA" id="ARBA00021438"/>
    </source>
</evidence>
<dbReference type="InterPro" id="IPR007504">
    <property type="entry name" value="H/ACA_rnp_Gar1/Naf1"/>
</dbReference>
<dbReference type="GO" id="GO:0006364">
    <property type="term" value="P:rRNA processing"/>
    <property type="evidence" value="ECO:0007669"/>
    <property type="project" value="UniProtKB-KW"/>
</dbReference>
<feature type="compositionally biased region" description="Low complexity" evidence="9">
    <location>
        <begin position="13"/>
        <end position="24"/>
    </location>
</feature>
<dbReference type="GO" id="GO:0005634">
    <property type="term" value="C:nucleus"/>
    <property type="evidence" value="ECO:0007669"/>
    <property type="project" value="UniProtKB-SubCell"/>
</dbReference>
<keyword evidence="6" id="KW-0597">Phosphoprotein</keyword>
<dbReference type="Proteomes" id="UP000095192">
    <property type="component" value="Unassembled WGS sequence"/>
</dbReference>
<dbReference type="GO" id="GO:0005732">
    <property type="term" value="C:sno(s)RNA-containing ribonucleoprotein complex"/>
    <property type="evidence" value="ECO:0007669"/>
    <property type="project" value="InterPro"/>
</dbReference>
<keyword evidence="8" id="KW-0539">Nucleus</keyword>
<evidence type="ECO:0000313" key="11">
    <source>
        <dbReference type="Proteomes" id="UP000095192"/>
    </source>
</evidence>
<comment type="similarity">
    <text evidence="2">Belongs to the NAF1 family.</text>
</comment>
<organism evidence="10 11">
    <name type="scientific">Cyclospora cayetanensis</name>
    <dbReference type="NCBI Taxonomy" id="88456"/>
    <lineage>
        <taxon>Eukaryota</taxon>
        <taxon>Sar</taxon>
        <taxon>Alveolata</taxon>
        <taxon>Apicomplexa</taxon>
        <taxon>Conoidasida</taxon>
        <taxon>Coccidia</taxon>
        <taxon>Eucoccidiorida</taxon>
        <taxon>Eimeriorina</taxon>
        <taxon>Eimeriidae</taxon>
        <taxon>Cyclospora</taxon>
    </lineage>
</organism>
<evidence type="ECO:0000256" key="1">
    <source>
        <dbReference type="ARBA" id="ARBA00004123"/>
    </source>
</evidence>
<evidence type="ECO:0000256" key="6">
    <source>
        <dbReference type="ARBA" id="ARBA00022553"/>
    </source>
</evidence>
<dbReference type="Pfam" id="PF04410">
    <property type="entry name" value="Gar1"/>
    <property type="match status" value="1"/>
</dbReference>
<feature type="region of interest" description="Disordered" evidence="9">
    <location>
        <begin position="196"/>
        <end position="255"/>
    </location>
</feature>
<evidence type="ECO:0000256" key="8">
    <source>
        <dbReference type="ARBA" id="ARBA00023242"/>
    </source>
</evidence>
<evidence type="ECO:0000256" key="2">
    <source>
        <dbReference type="ARBA" id="ARBA00009801"/>
    </source>
</evidence>
<accession>A0A1D3D6B7</accession>
<dbReference type="SUPFAM" id="SSF50447">
    <property type="entry name" value="Translation proteins"/>
    <property type="match status" value="1"/>
</dbReference>
<dbReference type="EMBL" id="JROU02000553">
    <property type="protein sequence ID" value="OEH78999.1"/>
    <property type="molecule type" value="Genomic_DNA"/>
</dbReference>
<feature type="compositionally biased region" description="Basic and acidic residues" evidence="9">
    <location>
        <begin position="234"/>
        <end position="255"/>
    </location>
</feature>
<dbReference type="Gene3D" id="2.40.10.230">
    <property type="entry name" value="Probable tRNA pseudouridine synthase domain"/>
    <property type="match status" value="1"/>
</dbReference>
<name>A0A1D3D6B7_9EIME</name>
<dbReference type="VEuPathDB" id="ToxoDB:cyc_05409"/>
<evidence type="ECO:0000313" key="10">
    <source>
        <dbReference type="EMBL" id="OEH78999.1"/>
    </source>
</evidence>
<sequence>MLSHREEQDSEQQESPAAAAPSLPAAYVSKTMDKEAMVSQVINPKATACFDGAAANTATVEVGAQHEKPQALQPTEPAEPEAAIISAVSSSASTAQPVPQQPPSTVAMETAASLPNETTVATEAVPAKVDSAAFSAPCSSINSNNMWKEALEREIVIDGETEMDDFIVAAHVAQADTLMLQKLKLAEPFPPKLRNRAPAAAARQEGGGSSSSESSDSEGEIPAASRAGLAASGELERQRRILNDDEEGAGKTAKEDLRSLIQPIEVAGLPERVPDGAELQACGSIESVIGDVICIKANLKPASQGANPMDLGSVVCLEDRRILGVVADTFGPTSSPFYVVYIQPSALAAARDTVKPGAGVLCDLEHASFLMDQHGKALDYLHTSSNFCVGESKSDKRHTAQDLLFLSTKAITALISSDAEPAYKNAAACSNNQNNVAVLGALQSSERCLLLEQ</sequence>
<dbReference type="InterPro" id="IPR040309">
    <property type="entry name" value="Naf1"/>
</dbReference>
<feature type="region of interest" description="Disordered" evidence="9">
    <location>
        <begin position="1"/>
        <end position="24"/>
    </location>
</feature>
<evidence type="ECO:0000256" key="5">
    <source>
        <dbReference type="ARBA" id="ARBA00022552"/>
    </source>
</evidence>
<comment type="subcellular location">
    <subcellularLocation>
        <location evidence="1">Nucleus</location>
    </subcellularLocation>
</comment>
<keyword evidence="5" id="KW-0698">rRNA processing</keyword>
<dbReference type="InterPro" id="IPR009000">
    <property type="entry name" value="Transl_B-barrel_sf"/>
</dbReference>
<comment type="caution">
    <text evidence="10">The sequence shown here is derived from an EMBL/GenBank/DDBJ whole genome shotgun (WGS) entry which is preliminary data.</text>
</comment>
<dbReference type="GO" id="GO:0000493">
    <property type="term" value="P:box H/ACA snoRNP assembly"/>
    <property type="evidence" value="ECO:0007669"/>
    <property type="project" value="InterPro"/>
</dbReference>
<keyword evidence="11" id="KW-1185">Reference proteome</keyword>
<dbReference type="PANTHER" id="PTHR31633:SF1">
    <property type="entry name" value="H_ACA RIBONUCLEOPROTEIN COMPLEX NON-CORE SUBUNIT NAF1"/>
    <property type="match status" value="1"/>
</dbReference>
<evidence type="ECO:0000256" key="7">
    <source>
        <dbReference type="ARBA" id="ARBA00022884"/>
    </source>
</evidence>
<reference evidence="10 11" key="1">
    <citation type="journal article" date="2016" name="BMC Genomics">
        <title>Comparative genomics reveals Cyclospora cayetanensis possesses coccidia-like metabolism and invasion components but unique surface antigens.</title>
        <authorList>
            <person name="Liu S."/>
            <person name="Wang L."/>
            <person name="Zheng H."/>
            <person name="Xu Z."/>
            <person name="Roellig D.M."/>
            <person name="Li N."/>
            <person name="Frace M.A."/>
            <person name="Tang K."/>
            <person name="Arrowood M.J."/>
            <person name="Moss D.M."/>
            <person name="Zhang L."/>
            <person name="Feng Y."/>
            <person name="Xiao L."/>
        </authorList>
    </citation>
    <scope>NUCLEOTIDE SEQUENCE [LARGE SCALE GENOMIC DNA]</scope>
    <source>
        <strain evidence="10 11">CHN_HEN01</strain>
    </source>
</reference>
<proteinExistence type="inferred from homology"/>
<dbReference type="VEuPathDB" id="ToxoDB:LOC34621766"/>
<evidence type="ECO:0000256" key="4">
    <source>
        <dbReference type="ARBA" id="ARBA00022517"/>
    </source>
</evidence>
<protein>
    <recommendedName>
        <fullName evidence="3">H/ACA ribonucleoprotein complex non-core subunit NAF1</fullName>
    </recommendedName>
</protein>
<dbReference type="AlphaFoldDB" id="A0A1D3D6B7"/>
<dbReference type="GO" id="GO:0001522">
    <property type="term" value="P:pseudouridine synthesis"/>
    <property type="evidence" value="ECO:0007669"/>
    <property type="project" value="InterPro"/>
</dbReference>
<dbReference type="PANTHER" id="PTHR31633">
    <property type="entry name" value="H/ACA RIBONUCLEOPROTEIN COMPLEX NON-CORE SUBUNIT NAF1"/>
    <property type="match status" value="1"/>
</dbReference>
<gene>
    <name evidence="10" type="ORF">cyc_05409</name>
</gene>